<gene>
    <name evidence="5" type="ordered locus">Kole_1195</name>
</gene>
<evidence type="ECO:0000313" key="6">
    <source>
        <dbReference type="Proteomes" id="UP000002382"/>
    </source>
</evidence>
<evidence type="ECO:0000259" key="4">
    <source>
        <dbReference type="Pfam" id="PF01229"/>
    </source>
</evidence>
<dbReference type="OrthoDB" id="859426at2"/>
<dbReference type="GO" id="GO:0016798">
    <property type="term" value="F:hydrolase activity, acting on glycosyl bonds"/>
    <property type="evidence" value="ECO:0007669"/>
    <property type="project" value="UniProtKB-KW"/>
</dbReference>
<dbReference type="InterPro" id="IPR017853">
    <property type="entry name" value="GH"/>
</dbReference>
<dbReference type="KEGG" id="kol:Kole_1195"/>
<proteinExistence type="inferred from homology"/>
<dbReference type="AlphaFoldDB" id="C5CIK9"/>
<dbReference type="Gene3D" id="3.20.20.80">
    <property type="entry name" value="Glycosidases"/>
    <property type="match status" value="1"/>
</dbReference>
<dbReference type="HOGENOM" id="CLU_456195_0_0_0"/>
<dbReference type="RefSeq" id="WP_015868551.1">
    <property type="nucleotide sequence ID" value="NC_012785.1"/>
</dbReference>
<keyword evidence="2" id="KW-0378">Hydrolase</keyword>
<keyword evidence="6" id="KW-1185">Reference proteome</keyword>
<dbReference type="InterPro" id="IPR049166">
    <property type="entry name" value="GH39_cat"/>
</dbReference>
<reference evidence="5 6" key="1">
    <citation type="submission" date="2009-06" db="EMBL/GenBank/DDBJ databases">
        <title>Complete sequence of Thermotogales bacterium TBF 19.5.1.</title>
        <authorList>
            <consortium name="US DOE Joint Genome Institute"/>
            <person name="Lucas S."/>
            <person name="Copeland A."/>
            <person name="Lapidus A."/>
            <person name="Glavina del Rio T."/>
            <person name="Tice H."/>
            <person name="Bruce D."/>
            <person name="Goodwin L."/>
            <person name="Pitluck S."/>
            <person name="Chertkov O."/>
            <person name="Brettin T."/>
            <person name="Detter J.C."/>
            <person name="Han C."/>
            <person name="Schmutz J."/>
            <person name="Larimer F."/>
            <person name="Land M."/>
            <person name="Hauser L."/>
            <person name="Kyrpides N."/>
            <person name="Ovchinnikova G."/>
            <person name="Noll K."/>
        </authorList>
    </citation>
    <scope>NUCLEOTIDE SEQUENCE [LARGE SCALE GENOMIC DNA]</scope>
    <source>
        <strain evidence="6">ATCC BAA-1733 / DSM 21960 / TBF 19.5.1</strain>
    </source>
</reference>
<dbReference type="Pfam" id="PF01229">
    <property type="entry name" value="Glyco_hydro_39"/>
    <property type="match status" value="1"/>
</dbReference>
<dbReference type="SUPFAM" id="SSF51445">
    <property type="entry name" value="(Trans)glycosidases"/>
    <property type="match status" value="1"/>
</dbReference>
<evidence type="ECO:0000256" key="2">
    <source>
        <dbReference type="ARBA" id="ARBA00022801"/>
    </source>
</evidence>
<evidence type="ECO:0000256" key="1">
    <source>
        <dbReference type="ARBA" id="ARBA00008875"/>
    </source>
</evidence>
<evidence type="ECO:0000256" key="3">
    <source>
        <dbReference type="ARBA" id="ARBA00023295"/>
    </source>
</evidence>
<sequence>MVFRRLILLVFIIFSVGGYATEIVVENPAGFSFYSLIHYDAAKELEIRKDIIIIPGKSPNPVVYSKAWVENGKVAKLKLERRFDSSSSFKDLVLIDGGYLSQEQVDHIILPADFLRTSPINSFQFLKENTASRKDRFTYNELDPFSGKVLEFEYDYENEITVDTEIGKVNVGVYRMKVKSMGLEGEYSFDTSGEPVVGKFMGSTIYNLKYFPSKKIAVKFDYESKEISPYLFGNNYWSEAYIKQTLGFVRNSAIEMIRWGGIYRDKEKRRPNDFELFKKFIDYTSVVPLIQLGYFTDEPVEEQLEKVLAFIPETEFVSFSNEANIYPVIMGKNVSVEEFNSRYRSGVSKIKERAPFIKIVGPDFTIGNLPQYDSWLKKFLEKNGDLIDIFSIHYYPFDGSQSAERTLENIEEFPVYIDQLRKLLGKYGLEDIPIAITECNTSYDFNSSGPGNASTFEAALWAAAAFITGIEKELWSIQLWGIVNDGTLSLLNIEDGYTDFKPTTRVYSVFKDFSDRYIPVENKVSKLKIVFSPNEDLGVIVAVVVNYDSSPKELLLRKIDNGISVEPMEGGIKIEGLSITLLYLNEKLEVVYRKDYTK</sequence>
<dbReference type="eggNOG" id="COG3534">
    <property type="taxonomic scope" value="Bacteria"/>
</dbReference>
<protein>
    <recommendedName>
        <fullName evidence="4">Glycosyl hydrolases family 39 N-terminal catalytic domain-containing protein</fullName>
    </recommendedName>
</protein>
<dbReference type="EMBL" id="CP001634">
    <property type="protein sequence ID" value="ACR79894.1"/>
    <property type="molecule type" value="Genomic_DNA"/>
</dbReference>
<comment type="similarity">
    <text evidence="1">Belongs to the glycosyl hydrolase 39 family.</text>
</comment>
<accession>C5CIK9</accession>
<keyword evidence="3" id="KW-0326">Glycosidase</keyword>
<reference evidence="5 6" key="2">
    <citation type="journal article" date="2011" name="J. Bacteriol.">
        <title>Genome Sequence of Kosmotoga olearia Strain TBF 19.5.1, a Thermophilic Bacterium with a Wide Growth Temperature Range, Isolated from the Troll B Oil Platform in the North Sea.</title>
        <authorList>
            <person name="Swithers K.S."/>
            <person name="Dipippo J.L."/>
            <person name="Bruce D.C."/>
            <person name="Detter C."/>
            <person name="Tapia R."/>
            <person name="Han S."/>
            <person name="Goodwin L.A."/>
            <person name="Han J."/>
            <person name="Woyke T."/>
            <person name="Pitluck S."/>
            <person name="Pennacchio L."/>
            <person name="Nolan M."/>
            <person name="Mikhailova N."/>
            <person name="Land M.L."/>
            <person name="Nesbo C.L."/>
            <person name="Gogarten J.P."/>
            <person name="Noll K.M."/>
        </authorList>
    </citation>
    <scope>NUCLEOTIDE SEQUENCE [LARGE SCALE GENOMIC DNA]</scope>
    <source>
        <strain evidence="6">ATCC BAA-1733 / DSM 21960 / TBF 19.5.1</strain>
    </source>
</reference>
<evidence type="ECO:0000313" key="5">
    <source>
        <dbReference type="EMBL" id="ACR79894.1"/>
    </source>
</evidence>
<feature type="domain" description="Glycosyl hydrolases family 39 N-terminal catalytic" evidence="4">
    <location>
        <begin position="332"/>
        <end position="461"/>
    </location>
</feature>
<dbReference type="Proteomes" id="UP000002382">
    <property type="component" value="Chromosome"/>
</dbReference>
<organism evidence="5 6">
    <name type="scientific">Kosmotoga olearia (strain ATCC BAA-1733 / DSM 21960 / TBF 19.5.1)</name>
    <dbReference type="NCBI Taxonomy" id="521045"/>
    <lineage>
        <taxon>Bacteria</taxon>
        <taxon>Thermotogati</taxon>
        <taxon>Thermotogota</taxon>
        <taxon>Thermotogae</taxon>
        <taxon>Kosmotogales</taxon>
        <taxon>Kosmotogaceae</taxon>
        <taxon>Kosmotoga</taxon>
    </lineage>
</organism>
<name>C5CIK9_KOSOT</name>